<keyword evidence="3" id="KW-1185">Reference proteome</keyword>
<feature type="non-terminal residue" evidence="2">
    <location>
        <position position="1"/>
    </location>
</feature>
<keyword evidence="1" id="KW-0812">Transmembrane</keyword>
<evidence type="ECO:0000313" key="2">
    <source>
        <dbReference type="EMBL" id="KAJ9579699.1"/>
    </source>
</evidence>
<dbReference type="EMBL" id="JASPKZ010008379">
    <property type="protein sequence ID" value="KAJ9579699.1"/>
    <property type="molecule type" value="Genomic_DNA"/>
</dbReference>
<organism evidence="2 3">
    <name type="scientific">Diploptera punctata</name>
    <name type="common">Pacific beetle cockroach</name>
    <dbReference type="NCBI Taxonomy" id="6984"/>
    <lineage>
        <taxon>Eukaryota</taxon>
        <taxon>Metazoa</taxon>
        <taxon>Ecdysozoa</taxon>
        <taxon>Arthropoda</taxon>
        <taxon>Hexapoda</taxon>
        <taxon>Insecta</taxon>
        <taxon>Pterygota</taxon>
        <taxon>Neoptera</taxon>
        <taxon>Polyneoptera</taxon>
        <taxon>Dictyoptera</taxon>
        <taxon>Blattodea</taxon>
        <taxon>Blaberoidea</taxon>
        <taxon>Blaberidae</taxon>
        <taxon>Diplopterinae</taxon>
        <taxon>Diploptera</taxon>
    </lineage>
</organism>
<keyword evidence="1" id="KW-0472">Membrane</keyword>
<comment type="caution">
    <text evidence="2">The sequence shown here is derived from an EMBL/GenBank/DDBJ whole genome shotgun (WGS) entry which is preliminary data.</text>
</comment>
<keyword evidence="1" id="KW-1133">Transmembrane helix</keyword>
<gene>
    <name evidence="2" type="ORF">L9F63_004625</name>
</gene>
<dbReference type="AlphaFoldDB" id="A0AAD7ZFL6"/>
<evidence type="ECO:0000256" key="1">
    <source>
        <dbReference type="SAM" id="Phobius"/>
    </source>
</evidence>
<protein>
    <submittedName>
        <fullName evidence="2">Uncharacterized protein</fullName>
    </submittedName>
</protein>
<accession>A0AAD7ZFL6</accession>
<proteinExistence type="predicted"/>
<sequence>ECGNGNTTLYIPHPNPLFPPPQPSPRQIVFCLYGVDMVVDFWNYVLFIAGKLLTKIIAVEKREGFAKSIFLTIELSVTNSIAVLMMLASASE</sequence>
<name>A0AAD7ZFL6_DIPPU</name>
<feature type="transmembrane region" description="Helical" evidence="1">
    <location>
        <begin position="69"/>
        <end position="90"/>
    </location>
</feature>
<reference evidence="2" key="1">
    <citation type="journal article" date="2023" name="IScience">
        <title>Live-bearing cockroach genome reveals convergent evolutionary mechanisms linked to viviparity in insects and beyond.</title>
        <authorList>
            <person name="Fouks B."/>
            <person name="Harrison M.C."/>
            <person name="Mikhailova A.A."/>
            <person name="Marchal E."/>
            <person name="English S."/>
            <person name="Carruthers M."/>
            <person name="Jennings E.C."/>
            <person name="Chiamaka E.L."/>
            <person name="Frigard R.A."/>
            <person name="Pippel M."/>
            <person name="Attardo G.M."/>
            <person name="Benoit J.B."/>
            <person name="Bornberg-Bauer E."/>
            <person name="Tobe S.S."/>
        </authorList>
    </citation>
    <scope>NUCLEOTIDE SEQUENCE</scope>
    <source>
        <strain evidence="2">Stay&amp;Tobe</strain>
    </source>
</reference>
<feature type="transmembrane region" description="Helical" evidence="1">
    <location>
        <begin position="27"/>
        <end position="49"/>
    </location>
</feature>
<evidence type="ECO:0000313" key="3">
    <source>
        <dbReference type="Proteomes" id="UP001233999"/>
    </source>
</evidence>
<dbReference type="Proteomes" id="UP001233999">
    <property type="component" value="Unassembled WGS sequence"/>
</dbReference>
<feature type="non-terminal residue" evidence="2">
    <location>
        <position position="92"/>
    </location>
</feature>
<reference evidence="2" key="2">
    <citation type="submission" date="2023-05" db="EMBL/GenBank/DDBJ databases">
        <authorList>
            <person name="Fouks B."/>
        </authorList>
    </citation>
    <scope>NUCLEOTIDE SEQUENCE</scope>
    <source>
        <strain evidence="2">Stay&amp;Tobe</strain>
        <tissue evidence="2">Testes</tissue>
    </source>
</reference>